<reference evidence="3 4" key="1">
    <citation type="submission" date="2016-07" db="EMBL/GenBank/DDBJ databases">
        <title>Pervasive Adenine N6-methylation of Active Genes in Fungi.</title>
        <authorList>
            <consortium name="DOE Joint Genome Institute"/>
            <person name="Mondo S.J."/>
            <person name="Dannebaum R.O."/>
            <person name="Kuo R.C."/>
            <person name="Labutti K."/>
            <person name="Haridas S."/>
            <person name="Kuo A."/>
            <person name="Salamov A."/>
            <person name="Ahrendt S.R."/>
            <person name="Lipzen A."/>
            <person name="Sullivan W."/>
            <person name="Andreopoulos W.B."/>
            <person name="Clum A."/>
            <person name="Lindquist E."/>
            <person name="Daum C."/>
            <person name="Ramamoorthy G.K."/>
            <person name="Gryganskyi A."/>
            <person name="Culley D."/>
            <person name="Magnuson J.K."/>
            <person name="James T.Y."/>
            <person name="O'Malley M.A."/>
            <person name="Stajich J.E."/>
            <person name="Spatafora J.W."/>
            <person name="Visel A."/>
            <person name="Grigoriev I.V."/>
        </authorList>
    </citation>
    <scope>NUCLEOTIDE SEQUENCE [LARGE SCALE GENOMIC DNA]</scope>
    <source>
        <strain evidence="3 4">PL171</strain>
    </source>
</reference>
<dbReference type="EMBL" id="MCFL01000007">
    <property type="protein sequence ID" value="ORZ38936.1"/>
    <property type="molecule type" value="Genomic_DNA"/>
</dbReference>
<evidence type="ECO:0000256" key="1">
    <source>
        <dbReference type="ARBA" id="ARBA00022574"/>
    </source>
</evidence>
<dbReference type="PANTHER" id="PTHR13720:SF18">
    <property type="entry name" value="FI23230P1"/>
    <property type="match status" value="1"/>
</dbReference>
<proteinExistence type="predicted"/>
<dbReference type="Proteomes" id="UP000193411">
    <property type="component" value="Unassembled WGS sequence"/>
</dbReference>
<dbReference type="InterPro" id="IPR001680">
    <property type="entry name" value="WD40_rpt"/>
</dbReference>
<dbReference type="PROSITE" id="PS00678">
    <property type="entry name" value="WD_REPEATS_1"/>
    <property type="match status" value="1"/>
</dbReference>
<gene>
    <name evidence="3" type="ORF">BCR44DRAFT_1284362</name>
</gene>
<comment type="caution">
    <text evidence="3">The sequence shown here is derived from an EMBL/GenBank/DDBJ whole genome shotgun (WGS) entry which is preliminary data.</text>
</comment>
<organism evidence="3 4">
    <name type="scientific">Catenaria anguillulae PL171</name>
    <dbReference type="NCBI Taxonomy" id="765915"/>
    <lineage>
        <taxon>Eukaryota</taxon>
        <taxon>Fungi</taxon>
        <taxon>Fungi incertae sedis</taxon>
        <taxon>Blastocladiomycota</taxon>
        <taxon>Blastocladiomycetes</taxon>
        <taxon>Blastocladiales</taxon>
        <taxon>Catenariaceae</taxon>
        <taxon>Catenaria</taxon>
    </lineage>
</organism>
<dbReference type="OrthoDB" id="10250769at2759"/>
<dbReference type="STRING" id="765915.A0A1Y2HWG2"/>
<protein>
    <recommendedName>
        <fullName evidence="5">WD40-repeat-containing domain protein</fullName>
    </recommendedName>
</protein>
<dbReference type="SUPFAM" id="SSF50978">
    <property type="entry name" value="WD40 repeat-like"/>
    <property type="match status" value="1"/>
</dbReference>
<dbReference type="InterPro" id="IPR036322">
    <property type="entry name" value="WD40_repeat_dom_sf"/>
</dbReference>
<evidence type="ECO:0000313" key="4">
    <source>
        <dbReference type="Proteomes" id="UP000193411"/>
    </source>
</evidence>
<dbReference type="GO" id="GO:0005929">
    <property type="term" value="C:cilium"/>
    <property type="evidence" value="ECO:0007669"/>
    <property type="project" value="UniProtKB-ARBA"/>
</dbReference>
<dbReference type="PANTHER" id="PTHR13720">
    <property type="entry name" value="WD-40 REPEAT PROTEIN"/>
    <property type="match status" value="1"/>
</dbReference>
<dbReference type="InterPro" id="IPR015943">
    <property type="entry name" value="WD40/YVTN_repeat-like_dom_sf"/>
</dbReference>
<keyword evidence="4" id="KW-1185">Reference proteome</keyword>
<evidence type="ECO:0000256" key="2">
    <source>
        <dbReference type="ARBA" id="ARBA00022737"/>
    </source>
</evidence>
<dbReference type="InterPro" id="IPR019775">
    <property type="entry name" value="WD40_repeat_CS"/>
</dbReference>
<evidence type="ECO:0000313" key="3">
    <source>
        <dbReference type="EMBL" id="ORZ38936.1"/>
    </source>
</evidence>
<evidence type="ECO:0008006" key="5">
    <source>
        <dbReference type="Google" id="ProtNLM"/>
    </source>
</evidence>
<dbReference type="SMART" id="SM00320">
    <property type="entry name" value="WD40"/>
    <property type="match status" value="2"/>
</dbReference>
<dbReference type="Gene3D" id="2.130.10.10">
    <property type="entry name" value="YVTN repeat-like/Quinoprotein amine dehydrogenase"/>
    <property type="match status" value="1"/>
</dbReference>
<sequence>MLHYVAEWQGIVGDGFGHPALVGWKLYSMRSVGRLGKKCHQGAIEYIAVEDGDVITAGEDGYIRTWDLEAIEGPEPTEGKSPTATTVFELEPLDELFVGKDVKIKCMRRMPVDTTTAKANKASATAAAAGVDYLAADGNGALWRVNLKSRTSERIWSFPSGPIHAIDTCQSAVHHLVISAGQDGTVRVNDPLTRSHSQLPVTLFRRHASSIFPVVRCPRVLARRWVRRWQHSILSPCRTHTGEIVNCYCTHTCPPSARNGCGFARVIIGCNRLGHCQ</sequence>
<keyword evidence="2" id="KW-0677">Repeat</keyword>
<keyword evidence="1" id="KW-0853">WD repeat</keyword>
<dbReference type="AlphaFoldDB" id="A0A1Y2HWG2"/>
<dbReference type="InterPro" id="IPR050630">
    <property type="entry name" value="WD_repeat_EMAP"/>
</dbReference>
<accession>A0A1Y2HWG2</accession>
<name>A0A1Y2HWG2_9FUNG</name>